<dbReference type="Proteomes" id="UP001597203">
    <property type="component" value="Unassembled WGS sequence"/>
</dbReference>
<gene>
    <name evidence="1" type="ORF">ACFQ24_06900</name>
</gene>
<dbReference type="EMBL" id="JBHTLS010000106">
    <property type="protein sequence ID" value="MFD1104599.1"/>
    <property type="molecule type" value="Genomic_DNA"/>
</dbReference>
<organism evidence="1 2">
    <name type="scientific">Sphingobium olei</name>
    <dbReference type="NCBI Taxonomy" id="420955"/>
    <lineage>
        <taxon>Bacteria</taxon>
        <taxon>Pseudomonadati</taxon>
        <taxon>Pseudomonadota</taxon>
        <taxon>Alphaproteobacteria</taxon>
        <taxon>Sphingomonadales</taxon>
        <taxon>Sphingomonadaceae</taxon>
        <taxon>Sphingobium</taxon>
    </lineage>
</organism>
<reference evidence="2" key="1">
    <citation type="journal article" date="2019" name="Int. J. Syst. Evol. Microbiol.">
        <title>The Global Catalogue of Microorganisms (GCM) 10K type strain sequencing project: providing services to taxonomists for standard genome sequencing and annotation.</title>
        <authorList>
            <consortium name="The Broad Institute Genomics Platform"/>
            <consortium name="The Broad Institute Genome Sequencing Center for Infectious Disease"/>
            <person name="Wu L."/>
            <person name="Ma J."/>
        </authorList>
    </citation>
    <scope>NUCLEOTIDE SEQUENCE [LARGE SCALE GENOMIC DNA]</scope>
    <source>
        <strain evidence="2">CCUG 54329</strain>
    </source>
</reference>
<proteinExistence type="predicted"/>
<dbReference type="RefSeq" id="WP_380909988.1">
    <property type="nucleotide sequence ID" value="NZ_JBHTLS010000106.1"/>
</dbReference>
<dbReference type="Gene3D" id="3.30.1330.70">
    <property type="entry name" value="Holliday junction resolvase RusA"/>
    <property type="match status" value="1"/>
</dbReference>
<protein>
    <submittedName>
        <fullName evidence="1">Uncharacterized protein</fullName>
    </submittedName>
</protein>
<comment type="caution">
    <text evidence="1">The sequence shown here is derived from an EMBL/GenBank/DDBJ whole genome shotgun (WGS) entry which is preliminary data.</text>
</comment>
<evidence type="ECO:0000313" key="2">
    <source>
        <dbReference type="Proteomes" id="UP001597203"/>
    </source>
</evidence>
<name>A0ABW3P066_9SPHN</name>
<sequence>MQIELPYPHKALWPNGRSHWAAKGRETKKHRQWAHAALLAAVPPAFKHDGSPLRLRATFFAKPRGPEPDKDNASASLKAYQDGIAQALGMDDRTFGQPIVHIAGRDPLGRVVIEVEPA</sequence>
<keyword evidence="2" id="KW-1185">Reference proteome</keyword>
<dbReference type="InterPro" id="IPR036614">
    <property type="entry name" value="RusA-like_sf"/>
</dbReference>
<evidence type="ECO:0000313" key="1">
    <source>
        <dbReference type="EMBL" id="MFD1104599.1"/>
    </source>
</evidence>
<accession>A0ABW3P066</accession>